<proteinExistence type="predicted"/>
<reference evidence="2 3" key="1">
    <citation type="submission" date="2014-07" db="EMBL/GenBank/DDBJ databases">
        <title>Draft genome sequence of Thalassospira xiamenensis IB13.</title>
        <authorList>
            <person name="Lai Q."/>
            <person name="Shao Z."/>
        </authorList>
    </citation>
    <scope>NUCLEOTIDE SEQUENCE [LARGE SCALE GENOMIC DNA]</scope>
    <source>
        <strain evidence="2 3">IB13</strain>
    </source>
</reference>
<organism evidence="2 3">
    <name type="scientific">Thalassospira xiamenensis</name>
    <dbReference type="NCBI Taxonomy" id="220697"/>
    <lineage>
        <taxon>Bacteria</taxon>
        <taxon>Pseudomonadati</taxon>
        <taxon>Pseudomonadota</taxon>
        <taxon>Alphaproteobacteria</taxon>
        <taxon>Rhodospirillales</taxon>
        <taxon>Thalassospiraceae</taxon>
        <taxon>Thalassospira</taxon>
    </lineage>
</organism>
<name>A0A367XAF8_9PROT</name>
<gene>
    <name evidence="2" type="ORF">TH44_10605</name>
</gene>
<evidence type="ECO:0000256" key="1">
    <source>
        <dbReference type="SAM" id="Phobius"/>
    </source>
</evidence>
<sequence length="80" mass="8872">MEDRIVGPDIEMYKSVQASGSWCGSGFGSSGVNILYFILILECLTKSPIFFKVSLFRKGPMQKIMNNIGLSGLFSFGRKK</sequence>
<comment type="caution">
    <text evidence="2">The sequence shown here is derived from an EMBL/GenBank/DDBJ whole genome shotgun (WGS) entry which is preliminary data.</text>
</comment>
<evidence type="ECO:0000313" key="2">
    <source>
        <dbReference type="EMBL" id="RCK50439.1"/>
    </source>
</evidence>
<keyword evidence="1" id="KW-0812">Transmembrane</keyword>
<dbReference type="EMBL" id="JPWJ01000005">
    <property type="protein sequence ID" value="RCK50439.1"/>
    <property type="molecule type" value="Genomic_DNA"/>
</dbReference>
<keyword evidence="1" id="KW-0472">Membrane</keyword>
<feature type="transmembrane region" description="Helical" evidence="1">
    <location>
        <begin position="34"/>
        <end position="55"/>
    </location>
</feature>
<dbReference type="Proteomes" id="UP000252266">
    <property type="component" value="Unassembled WGS sequence"/>
</dbReference>
<evidence type="ECO:0000313" key="3">
    <source>
        <dbReference type="Proteomes" id="UP000252266"/>
    </source>
</evidence>
<keyword evidence="1" id="KW-1133">Transmembrane helix</keyword>
<accession>A0A367XAF8</accession>
<protein>
    <submittedName>
        <fullName evidence="2">Uncharacterized protein</fullName>
    </submittedName>
</protein>
<dbReference type="AlphaFoldDB" id="A0A367XAF8"/>